<dbReference type="EMBL" id="PRLB01000003">
    <property type="protein sequence ID" value="RAW54840.1"/>
    <property type="molecule type" value="Genomic_DNA"/>
</dbReference>
<dbReference type="Gene3D" id="3.40.50.300">
    <property type="entry name" value="P-loop containing nucleotide triphosphate hydrolases"/>
    <property type="match status" value="1"/>
</dbReference>
<reference evidence="5 6" key="1">
    <citation type="submission" date="2018-02" db="EMBL/GenBank/DDBJ databases">
        <title>Complete genome sequencing of Faecalibacterium prausnitzii strains isolated from the human gut.</title>
        <authorList>
            <person name="Fitzgerald B.C."/>
            <person name="Shkoporov A.N."/>
            <person name="Ross P.R."/>
            <person name="Hill C."/>
        </authorList>
    </citation>
    <scope>NUCLEOTIDE SEQUENCE [LARGE SCALE GENOMIC DNA]</scope>
    <source>
        <strain evidence="5 6">APC942/32-1</strain>
    </source>
</reference>
<dbReference type="InterPro" id="IPR027417">
    <property type="entry name" value="P-loop_NTPase"/>
</dbReference>
<dbReference type="CDD" id="cd00882">
    <property type="entry name" value="Ras_like_GTPase"/>
    <property type="match status" value="1"/>
</dbReference>
<name>A0A329U0Q8_9FIRM</name>
<dbReference type="GO" id="GO:0016887">
    <property type="term" value="F:ATP hydrolysis activity"/>
    <property type="evidence" value="ECO:0007669"/>
    <property type="project" value="InterPro"/>
</dbReference>
<dbReference type="PIRSF" id="PIRSF007466">
    <property type="entry name" value="SpoIVA"/>
    <property type="match status" value="1"/>
</dbReference>
<accession>A0A329U0Q8</accession>
<dbReference type="RefSeq" id="WP_158400728.1">
    <property type="nucleotide sequence ID" value="NZ_JBMYGM010000001.1"/>
</dbReference>
<evidence type="ECO:0000313" key="6">
    <source>
        <dbReference type="Proteomes" id="UP000251144"/>
    </source>
</evidence>
<dbReference type="EMBL" id="JAGZYH010000053">
    <property type="protein sequence ID" value="MBS6622861.1"/>
    <property type="molecule type" value="Genomic_DNA"/>
</dbReference>
<dbReference type="InterPro" id="IPR014201">
    <property type="entry name" value="Spore_IV_A"/>
</dbReference>
<dbReference type="InterPro" id="IPR046840">
    <property type="entry name" value="SpoIVA_C"/>
</dbReference>
<feature type="domain" description="Stage IV sporulation protein A ATPase" evidence="1">
    <location>
        <begin position="8"/>
        <end position="243"/>
    </location>
</feature>
<dbReference type="Pfam" id="PF20439">
    <property type="entry name" value="SpoIVA_C"/>
    <property type="match status" value="1"/>
</dbReference>
<sequence>MAKQERIEQAAVCREIGARTGGDILIGVVGPVRTGKSTLIKQFMEKLVLPAIGPEDAKLRARDELPQSAAGRTIMTTEPKFIPESAVPLALEGGGECSIRLIDCVGYMVEGAMGHEENDKPRMVKSPWFDEEIPFDLAAETGTRKVIRDHSTIGIVVTTDGTISEIPRENYIPAEKRVIDELEALGKPFVILLNSTHPDAPETRAMAAEMEESYGRTVLPVSCLDLDEAQLGEILQKVLYEFPVRELDFALPRWVTMLDKGHWLQTEVYTAAMQLSEKISRMKDVSDSGRAALDCEAVENAALSGMNLADGVVRITVLLKPEVFYKVLSEQTGLEIGDEAGLMPCIIELAKAKRAYEKIRSAMEQVEATGYGIVMPSIDELSLEQPEIVRQGGRYGVRLEASAPSIHMMKAVIHTELSPIVGTEKQSEDLVQSLLKDFEDDPVRLWESNIFGKSLHELVNDGLQNKLLHMPQEARGRLQETLERVINEGCTGLICILI</sequence>
<organism evidence="5 6">
    <name type="scientific">Faecalibacterium prausnitzii</name>
    <dbReference type="NCBI Taxonomy" id="853"/>
    <lineage>
        <taxon>Bacteria</taxon>
        <taxon>Bacillati</taxon>
        <taxon>Bacillota</taxon>
        <taxon>Clostridia</taxon>
        <taxon>Eubacteriales</taxon>
        <taxon>Oscillospiraceae</taxon>
        <taxon>Faecalibacterium</taxon>
    </lineage>
</organism>
<dbReference type="Proteomes" id="UP000251144">
    <property type="component" value="Unassembled WGS sequence"/>
</dbReference>
<gene>
    <name evidence="5" type="primary">spoIVA</name>
    <name evidence="5" type="ORF">C4N26_05510</name>
    <name evidence="4" type="ORF">KH315_11980</name>
</gene>
<dbReference type="GO" id="GO:0005524">
    <property type="term" value="F:ATP binding"/>
    <property type="evidence" value="ECO:0007669"/>
    <property type="project" value="InterPro"/>
</dbReference>
<dbReference type="Pfam" id="PF09547">
    <property type="entry name" value="SpoIVA_ATPase"/>
    <property type="match status" value="1"/>
</dbReference>
<dbReference type="InterPro" id="IPR046841">
    <property type="entry name" value="SpoIVA_middle"/>
</dbReference>
<dbReference type="AlphaFoldDB" id="A0A329U0Q8"/>
<dbReference type="Proteomes" id="UP000811365">
    <property type="component" value="Unassembled WGS sequence"/>
</dbReference>
<dbReference type="GO" id="GO:0043934">
    <property type="term" value="P:sporulation"/>
    <property type="evidence" value="ECO:0007669"/>
    <property type="project" value="InterPro"/>
</dbReference>
<dbReference type="InterPro" id="IPR046842">
    <property type="entry name" value="SpoIVA_ATPase"/>
</dbReference>
<dbReference type="Pfam" id="PF20438">
    <property type="entry name" value="SpoIVA_middle"/>
    <property type="match status" value="1"/>
</dbReference>
<evidence type="ECO:0000259" key="1">
    <source>
        <dbReference type="Pfam" id="PF09547"/>
    </source>
</evidence>
<dbReference type="NCBIfam" id="TIGR02836">
    <property type="entry name" value="spore_IV_A"/>
    <property type="match status" value="1"/>
</dbReference>
<evidence type="ECO:0000313" key="5">
    <source>
        <dbReference type="EMBL" id="RAW54840.1"/>
    </source>
</evidence>
<evidence type="ECO:0000259" key="3">
    <source>
        <dbReference type="Pfam" id="PF20439"/>
    </source>
</evidence>
<feature type="domain" description="Stage IV sporulation protein A middle" evidence="2">
    <location>
        <begin position="244"/>
        <end position="422"/>
    </location>
</feature>
<evidence type="ECO:0000259" key="2">
    <source>
        <dbReference type="Pfam" id="PF20438"/>
    </source>
</evidence>
<comment type="caution">
    <text evidence="5">The sequence shown here is derived from an EMBL/GenBank/DDBJ whole genome shotgun (WGS) entry which is preliminary data.</text>
</comment>
<feature type="domain" description="Sporulation stage IV protein A C-terminal" evidence="3">
    <location>
        <begin position="423"/>
        <end position="498"/>
    </location>
</feature>
<reference evidence="4" key="2">
    <citation type="submission" date="2021-02" db="EMBL/GenBank/DDBJ databases">
        <title>Infant gut strain persistence is associated with maternal origin, phylogeny, and functional potential including surface adhesion and iron acquisition.</title>
        <authorList>
            <person name="Lou Y.C."/>
        </authorList>
    </citation>
    <scope>NUCLEOTIDE SEQUENCE</scope>
    <source>
        <strain evidence="4">L2_039_000G1_dasL2_039_000G1_maxbin2.maxbin.077</strain>
    </source>
</reference>
<dbReference type="OrthoDB" id="9761464at2"/>
<protein>
    <submittedName>
        <fullName evidence="5">Stage IV sporulation protein A</fullName>
    </submittedName>
</protein>
<proteinExistence type="predicted"/>
<dbReference type="SUPFAM" id="SSF52540">
    <property type="entry name" value="P-loop containing nucleoside triphosphate hydrolases"/>
    <property type="match status" value="1"/>
</dbReference>
<evidence type="ECO:0000313" key="4">
    <source>
        <dbReference type="EMBL" id="MBS6622861.1"/>
    </source>
</evidence>